<sequence>MTLANHRPLRRPGRRTAVGGLLALLALLFVGPAPAASASVPAAKPPRCATTSLYAPIVGSWYAQVYFPGQPFPGRTESTLITFTPGGGVVEANPVNVSPAANSGFWRRNADCSYFMHQVHFTWDPKTTGMEQAFTVDVLFTMADDNHFKSHSATAVVHQFDPQTGKRVFGPFTVPNVSEFFGERLSVWTVPENFPAEPIPQ</sequence>
<dbReference type="EMBL" id="BOMM01000080">
    <property type="protein sequence ID" value="GIE16227.1"/>
    <property type="molecule type" value="Genomic_DNA"/>
</dbReference>
<evidence type="ECO:0000313" key="2">
    <source>
        <dbReference type="EMBL" id="GIE16227.1"/>
    </source>
</evidence>
<feature type="chain" id="PRO_5036950816" evidence="1">
    <location>
        <begin position="36"/>
        <end position="201"/>
    </location>
</feature>
<protein>
    <submittedName>
        <fullName evidence="2">Uncharacterized protein</fullName>
    </submittedName>
</protein>
<dbReference type="InterPro" id="IPR006311">
    <property type="entry name" value="TAT_signal"/>
</dbReference>
<accession>A0A919JAC5</accession>
<evidence type="ECO:0000256" key="1">
    <source>
        <dbReference type="SAM" id="SignalP"/>
    </source>
</evidence>
<dbReference type="AlphaFoldDB" id="A0A919JAC5"/>
<gene>
    <name evidence="2" type="ORF">Afe05nite_80670</name>
</gene>
<reference evidence="2" key="1">
    <citation type="submission" date="2021-01" db="EMBL/GenBank/DDBJ databases">
        <title>Whole genome shotgun sequence of Actinoplanes ferrugineus NBRC 15555.</title>
        <authorList>
            <person name="Komaki H."/>
            <person name="Tamura T."/>
        </authorList>
    </citation>
    <scope>NUCLEOTIDE SEQUENCE</scope>
    <source>
        <strain evidence="2">NBRC 15555</strain>
    </source>
</reference>
<dbReference type="Proteomes" id="UP000598174">
    <property type="component" value="Unassembled WGS sequence"/>
</dbReference>
<organism evidence="2 3">
    <name type="scientific">Paractinoplanes ferrugineus</name>
    <dbReference type="NCBI Taxonomy" id="113564"/>
    <lineage>
        <taxon>Bacteria</taxon>
        <taxon>Bacillati</taxon>
        <taxon>Actinomycetota</taxon>
        <taxon>Actinomycetes</taxon>
        <taxon>Micromonosporales</taxon>
        <taxon>Micromonosporaceae</taxon>
        <taxon>Paractinoplanes</taxon>
    </lineage>
</organism>
<proteinExistence type="predicted"/>
<dbReference type="PROSITE" id="PS51318">
    <property type="entry name" value="TAT"/>
    <property type="match status" value="1"/>
</dbReference>
<evidence type="ECO:0000313" key="3">
    <source>
        <dbReference type="Proteomes" id="UP000598174"/>
    </source>
</evidence>
<keyword evidence="3" id="KW-1185">Reference proteome</keyword>
<keyword evidence="1" id="KW-0732">Signal</keyword>
<dbReference type="RefSeq" id="WP_203822569.1">
    <property type="nucleotide sequence ID" value="NZ_BAAABP010000012.1"/>
</dbReference>
<comment type="caution">
    <text evidence="2">The sequence shown here is derived from an EMBL/GenBank/DDBJ whole genome shotgun (WGS) entry which is preliminary data.</text>
</comment>
<name>A0A919JAC5_9ACTN</name>
<feature type="signal peptide" evidence="1">
    <location>
        <begin position="1"/>
        <end position="35"/>
    </location>
</feature>